<organism evidence="1 2">
    <name type="scientific">Dorea formicigenerans</name>
    <dbReference type="NCBI Taxonomy" id="39486"/>
    <lineage>
        <taxon>Bacteria</taxon>
        <taxon>Bacillati</taxon>
        <taxon>Bacillota</taxon>
        <taxon>Clostridia</taxon>
        <taxon>Lachnospirales</taxon>
        <taxon>Lachnospiraceae</taxon>
        <taxon>Dorea</taxon>
    </lineage>
</organism>
<dbReference type="RefSeq" id="WP_168933642.1">
    <property type="nucleotide sequence ID" value="NZ_JAAITG010000004.1"/>
</dbReference>
<evidence type="ECO:0000313" key="2">
    <source>
        <dbReference type="Proteomes" id="UP000580130"/>
    </source>
</evidence>
<accession>A0A848CHT7</accession>
<gene>
    <name evidence="1" type="ORF">HF855_07785</name>
</gene>
<proteinExistence type="predicted"/>
<evidence type="ECO:0000313" key="1">
    <source>
        <dbReference type="EMBL" id="NME57324.1"/>
    </source>
</evidence>
<comment type="caution">
    <text evidence="1">The sequence shown here is derived from an EMBL/GenBank/DDBJ whole genome shotgun (WGS) entry which is preliminary data.</text>
</comment>
<dbReference type="Proteomes" id="UP000580130">
    <property type="component" value="Unassembled WGS sequence"/>
</dbReference>
<protein>
    <submittedName>
        <fullName evidence="1">Uncharacterized protein</fullName>
    </submittedName>
</protein>
<reference evidence="1 2" key="1">
    <citation type="submission" date="2020-04" db="EMBL/GenBank/DDBJ databases">
        <authorList>
            <person name="Hitch T.C.A."/>
            <person name="Wylensek D."/>
            <person name="Clavel T."/>
        </authorList>
    </citation>
    <scope>NUCLEOTIDE SEQUENCE [LARGE SCALE GENOMIC DNA]</scope>
    <source>
        <strain evidence="1 2">BSM-383-APC-5F</strain>
    </source>
</reference>
<dbReference type="EMBL" id="JABAFX010000016">
    <property type="protein sequence ID" value="NME57324.1"/>
    <property type="molecule type" value="Genomic_DNA"/>
</dbReference>
<sequence>MNLKSKLEDITFSVIQHLPIVPSFLMNWADDYLSRRITELEHETVRQQWDKASLEKTLSEIHERQQDKEKHQ</sequence>
<name>A0A848CHT7_9FIRM</name>
<dbReference type="AlphaFoldDB" id="A0A848CHT7"/>